<dbReference type="SUPFAM" id="SSF51735">
    <property type="entry name" value="NAD(P)-binding Rossmann-fold domains"/>
    <property type="match status" value="1"/>
</dbReference>
<dbReference type="Gene3D" id="3.30.360.10">
    <property type="entry name" value="Dihydrodipicolinate Reductase, domain 2"/>
    <property type="match status" value="1"/>
</dbReference>
<sequence>MAPIGVAIIGSGIFVKEEHLPAVFKCADLSLKAIFSRSLSSAQKTAELVPEGQPKPQLYAADAGSGREYQDLLSQQDIQAVIIALPILTQPEYIKAALAAGKHVLAEKPIAADVAGARDLIDYYTKVAPEKNVTLSIAENVRFKPALSYANEQARQLGRATHFSIRVFSHMKTDSMWYNTEWRKTPGYQGGFLLDGGVHHAASSRLFLSGDANRPDSVRAFTDLVQSHLPPIDTVNAIIQTKSGASGTFQQSAGTHLSAYEWRFAYEKGTVELVGDTVIVTPVNGGKITKEFARTSGVSEEVAAWAQSLIEGKQNPLQSPEEALADLEFMENMFRSGEEKGSEKRYEFQ</sequence>
<evidence type="ECO:0008006" key="5">
    <source>
        <dbReference type="Google" id="ProtNLM"/>
    </source>
</evidence>
<dbReference type="GO" id="GO:0006740">
    <property type="term" value="P:NADPH regeneration"/>
    <property type="evidence" value="ECO:0007669"/>
    <property type="project" value="TreeGrafter"/>
</dbReference>
<dbReference type="InterPro" id="IPR036291">
    <property type="entry name" value="NAD(P)-bd_dom_sf"/>
</dbReference>
<protein>
    <recommendedName>
        <fullName evidence="5">Gfo/Idh/MocA-like oxidoreductase N-terminal domain-containing protein</fullName>
    </recommendedName>
</protein>
<evidence type="ECO:0000313" key="4">
    <source>
        <dbReference type="EMBL" id="CEO56170.1"/>
    </source>
</evidence>
<comment type="similarity">
    <text evidence="1">Belongs to the Gfo/Idh/MocA family.</text>
</comment>
<evidence type="ECO:0000256" key="1">
    <source>
        <dbReference type="ARBA" id="ARBA00010928"/>
    </source>
</evidence>
<accession>A0A0B7KMR5</accession>
<dbReference type="SUPFAM" id="SSF55347">
    <property type="entry name" value="Glyceraldehyde-3-phosphate dehydrogenase-like, C-terminal domain"/>
    <property type="match status" value="1"/>
</dbReference>
<evidence type="ECO:0000259" key="3">
    <source>
        <dbReference type="Pfam" id="PF22725"/>
    </source>
</evidence>
<gene>
    <name evidence="4" type="ORF">BN869_000012228_1</name>
</gene>
<feature type="domain" description="GFO/IDH/MocA-like oxidoreductase" evidence="3">
    <location>
        <begin position="154"/>
        <end position="272"/>
    </location>
</feature>
<dbReference type="InterPro" id="IPR055170">
    <property type="entry name" value="GFO_IDH_MocA-like_dom"/>
</dbReference>
<dbReference type="AlphaFoldDB" id="A0A0B7KMR5"/>
<reference evidence="4" key="1">
    <citation type="submission" date="2015-01" db="EMBL/GenBank/DDBJ databases">
        <authorList>
            <person name="Durling Mikael"/>
        </authorList>
    </citation>
    <scope>NUCLEOTIDE SEQUENCE</scope>
</reference>
<dbReference type="GO" id="GO:0016491">
    <property type="term" value="F:oxidoreductase activity"/>
    <property type="evidence" value="ECO:0007669"/>
    <property type="project" value="TreeGrafter"/>
</dbReference>
<proteinExistence type="inferred from homology"/>
<organism evidence="4">
    <name type="scientific">Bionectria ochroleuca</name>
    <name type="common">Gliocladium roseum</name>
    <dbReference type="NCBI Taxonomy" id="29856"/>
    <lineage>
        <taxon>Eukaryota</taxon>
        <taxon>Fungi</taxon>
        <taxon>Dikarya</taxon>
        <taxon>Ascomycota</taxon>
        <taxon>Pezizomycotina</taxon>
        <taxon>Sordariomycetes</taxon>
        <taxon>Hypocreomycetidae</taxon>
        <taxon>Hypocreales</taxon>
        <taxon>Bionectriaceae</taxon>
        <taxon>Clonostachys</taxon>
    </lineage>
</organism>
<dbReference type="Pfam" id="PF01408">
    <property type="entry name" value="GFO_IDH_MocA"/>
    <property type="match status" value="1"/>
</dbReference>
<dbReference type="GO" id="GO:0005737">
    <property type="term" value="C:cytoplasm"/>
    <property type="evidence" value="ECO:0007669"/>
    <property type="project" value="TreeGrafter"/>
</dbReference>
<dbReference type="PANTHER" id="PTHR42840">
    <property type="entry name" value="NAD(P)-BINDING ROSSMANN-FOLD SUPERFAMILY PROTEIN-RELATED"/>
    <property type="match status" value="1"/>
</dbReference>
<dbReference type="InterPro" id="IPR000683">
    <property type="entry name" value="Gfo/Idh/MocA-like_OxRdtase_N"/>
</dbReference>
<dbReference type="Pfam" id="PF22725">
    <property type="entry name" value="GFO_IDH_MocA_C3"/>
    <property type="match status" value="1"/>
</dbReference>
<evidence type="ECO:0000259" key="2">
    <source>
        <dbReference type="Pfam" id="PF01408"/>
    </source>
</evidence>
<feature type="domain" description="Gfo/Idh/MocA-like oxidoreductase N-terminal" evidence="2">
    <location>
        <begin position="4"/>
        <end position="125"/>
    </location>
</feature>
<dbReference type="EMBL" id="CDPU01000062">
    <property type="protein sequence ID" value="CEO56170.1"/>
    <property type="molecule type" value="Genomic_DNA"/>
</dbReference>
<dbReference type="Gene3D" id="3.40.50.720">
    <property type="entry name" value="NAD(P)-binding Rossmann-like Domain"/>
    <property type="match status" value="1"/>
</dbReference>
<name>A0A0B7KMR5_BIOOC</name>
<dbReference type="GO" id="GO:0000166">
    <property type="term" value="F:nucleotide binding"/>
    <property type="evidence" value="ECO:0007669"/>
    <property type="project" value="InterPro"/>
</dbReference>
<dbReference type="PANTHER" id="PTHR42840:SF5">
    <property type="entry name" value="NAD(P)-BINDING ROSSMANN-FOLD SUPERFAMILY PROTEIN"/>
    <property type="match status" value="1"/>
</dbReference>